<dbReference type="PANTHER" id="PTHR31272">
    <property type="entry name" value="CYTOCHROME C-TYPE BIOGENESIS PROTEIN HI_1454-RELATED"/>
    <property type="match status" value="1"/>
</dbReference>
<evidence type="ECO:0000256" key="6">
    <source>
        <dbReference type="SAM" id="Phobius"/>
    </source>
</evidence>
<sequence>MVYLISVLLAGILSFFSPCILPLLPVYLGILLDNNQYSSKTKKAYWQGIIKTLCFILGLSAVFVILGYGAGFLGNVLYEDWFRYLLGGIIIILGIHQMEWITIKKLQFQKGLTFHHKPSRNGFLNAFILGLTFSFGWTPCVGPVLSSVLALAAGGGNGAFQGGLLMIVYTLGLGIPFIVLSFASDFLMKHLAKIKPYMGLLKKIGGFLIILMGLLLMFGNLNIFASLFE</sequence>
<dbReference type="eggNOG" id="COG0785">
    <property type="taxonomic scope" value="Bacteria"/>
</dbReference>
<feature type="transmembrane region" description="Helical" evidence="6">
    <location>
        <begin position="6"/>
        <end position="32"/>
    </location>
</feature>
<gene>
    <name evidence="8" type="ORF">STRMA_1907</name>
</gene>
<keyword evidence="4 6" id="KW-1133">Transmembrane helix</keyword>
<feature type="domain" description="Cytochrome C biogenesis protein transmembrane" evidence="7">
    <location>
        <begin position="2"/>
        <end position="217"/>
    </location>
</feature>
<dbReference type="Pfam" id="PF02683">
    <property type="entry name" value="DsbD_TM"/>
    <property type="match status" value="1"/>
</dbReference>
<feature type="transmembrane region" description="Helical" evidence="6">
    <location>
        <begin position="84"/>
        <end position="103"/>
    </location>
</feature>
<feature type="transmembrane region" description="Helical" evidence="6">
    <location>
        <begin position="159"/>
        <end position="183"/>
    </location>
</feature>
<evidence type="ECO:0000259" key="7">
    <source>
        <dbReference type="Pfam" id="PF02683"/>
    </source>
</evidence>
<keyword evidence="3 6" id="KW-0812">Transmembrane</keyword>
<evidence type="ECO:0000313" key="8">
    <source>
        <dbReference type="EMBL" id="EHJ52414.1"/>
    </source>
</evidence>
<dbReference type="OrthoDB" id="9803065at2"/>
<dbReference type="EMBL" id="AEUW02000001">
    <property type="protein sequence ID" value="EHJ52414.1"/>
    <property type="molecule type" value="Genomic_DNA"/>
</dbReference>
<name>G5JWG1_9STRE</name>
<keyword evidence="9" id="KW-1185">Reference proteome</keyword>
<dbReference type="GO" id="GO:0016020">
    <property type="term" value="C:membrane"/>
    <property type="evidence" value="ECO:0007669"/>
    <property type="project" value="UniProtKB-SubCell"/>
</dbReference>
<dbReference type="GO" id="GO:0017004">
    <property type="term" value="P:cytochrome complex assembly"/>
    <property type="evidence" value="ECO:0007669"/>
    <property type="project" value="InterPro"/>
</dbReference>
<comment type="caution">
    <text evidence="8">The sequence shown here is derived from an EMBL/GenBank/DDBJ whole genome shotgun (WGS) entry which is preliminary data.</text>
</comment>
<feature type="transmembrane region" description="Helical" evidence="6">
    <location>
        <begin position="53"/>
        <end position="78"/>
    </location>
</feature>
<evidence type="ECO:0000256" key="4">
    <source>
        <dbReference type="ARBA" id="ARBA00022989"/>
    </source>
</evidence>
<proteinExistence type="inferred from homology"/>
<evidence type="ECO:0000256" key="3">
    <source>
        <dbReference type="ARBA" id="ARBA00022692"/>
    </source>
</evidence>
<keyword evidence="5 6" id="KW-0472">Membrane</keyword>
<dbReference type="PANTHER" id="PTHR31272:SF4">
    <property type="entry name" value="CYTOCHROME C-TYPE BIOGENESIS PROTEIN HI_1454-RELATED"/>
    <property type="match status" value="1"/>
</dbReference>
<feature type="transmembrane region" description="Helical" evidence="6">
    <location>
        <begin position="123"/>
        <end position="153"/>
    </location>
</feature>
<dbReference type="InterPro" id="IPR003834">
    <property type="entry name" value="Cyt_c_assmbl_TM_dom"/>
</dbReference>
<comment type="similarity">
    <text evidence="2">Belongs to the DsbD family.</text>
</comment>
<dbReference type="RefSeq" id="WP_003080405.1">
    <property type="nucleotide sequence ID" value="NZ_AEUW02000001.1"/>
</dbReference>
<dbReference type="InterPro" id="IPR051790">
    <property type="entry name" value="Cytochrome_c-biogenesis_DsbD"/>
</dbReference>
<feature type="transmembrane region" description="Helical" evidence="6">
    <location>
        <begin position="204"/>
        <end position="228"/>
    </location>
</feature>
<evidence type="ECO:0000313" key="9">
    <source>
        <dbReference type="Proteomes" id="UP000003573"/>
    </source>
</evidence>
<reference evidence="8 9" key="1">
    <citation type="journal article" date="2014" name="Int. J. Syst. Evol. Microbiol.">
        <title>Phylogenomics and the dynamic genome evolution of the genus Streptococcus.</title>
        <authorList>
            <consortium name="The Broad Institute Genome Sequencing Platform"/>
            <person name="Richards V.P."/>
            <person name="Palmer S.R."/>
            <person name="Pavinski Bitar P.D."/>
            <person name="Qin X."/>
            <person name="Weinstock G.M."/>
            <person name="Highlander S.K."/>
            <person name="Town C.D."/>
            <person name="Burne R.A."/>
            <person name="Stanhope M.J."/>
        </authorList>
    </citation>
    <scope>NUCLEOTIDE SEQUENCE [LARGE SCALE GENOMIC DNA]</scope>
    <source>
        <strain evidence="8 9">NCTC 11558</strain>
    </source>
</reference>
<evidence type="ECO:0000256" key="5">
    <source>
        <dbReference type="ARBA" id="ARBA00023136"/>
    </source>
</evidence>
<evidence type="ECO:0000256" key="1">
    <source>
        <dbReference type="ARBA" id="ARBA00004141"/>
    </source>
</evidence>
<protein>
    <submittedName>
        <fullName evidence="8">Cytochrome C-type biogenesis protein CcdA</fullName>
    </submittedName>
</protein>
<dbReference type="Proteomes" id="UP000003573">
    <property type="component" value="Unassembled WGS sequence"/>
</dbReference>
<evidence type="ECO:0000256" key="2">
    <source>
        <dbReference type="ARBA" id="ARBA00006143"/>
    </source>
</evidence>
<accession>G5JWG1</accession>
<comment type="subcellular location">
    <subcellularLocation>
        <location evidence="1">Membrane</location>
        <topology evidence="1">Multi-pass membrane protein</topology>
    </subcellularLocation>
</comment>
<dbReference type="STRING" id="764298.STRMA_1907"/>
<dbReference type="AlphaFoldDB" id="G5JWG1"/>
<organism evidence="8 9">
    <name type="scientific">Streptococcus macacae NCTC 11558</name>
    <dbReference type="NCBI Taxonomy" id="764298"/>
    <lineage>
        <taxon>Bacteria</taxon>
        <taxon>Bacillati</taxon>
        <taxon>Bacillota</taxon>
        <taxon>Bacilli</taxon>
        <taxon>Lactobacillales</taxon>
        <taxon>Streptococcaceae</taxon>
        <taxon>Streptococcus</taxon>
    </lineage>
</organism>